<organism evidence="10 11">
    <name type="scientific">Artemia franciscana</name>
    <name type="common">Brine shrimp</name>
    <name type="synonym">Artemia sanfranciscana</name>
    <dbReference type="NCBI Taxonomy" id="6661"/>
    <lineage>
        <taxon>Eukaryota</taxon>
        <taxon>Metazoa</taxon>
        <taxon>Ecdysozoa</taxon>
        <taxon>Arthropoda</taxon>
        <taxon>Crustacea</taxon>
        <taxon>Branchiopoda</taxon>
        <taxon>Anostraca</taxon>
        <taxon>Artemiidae</taxon>
        <taxon>Artemia</taxon>
    </lineage>
</organism>
<keyword evidence="11" id="KW-1185">Reference proteome</keyword>
<comment type="subcellular location">
    <subcellularLocation>
        <location evidence="1">Cytoplasm</location>
        <location evidence="1">Myofibril</location>
        <location evidence="1">Sarcomere</location>
        <location evidence="1">Z line</location>
    </subcellularLocation>
    <subcellularLocation>
        <location evidence="2">Nucleus</location>
        <location evidence="2">Cajal body</location>
    </subcellularLocation>
    <subcellularLocation>
        <location evidence="7">Nucleus</location>
        <location evidence="7">Gem</location>
    </subcellularLocation>
</comment>
<dbReference type="GO" id="GO:0006397">
    <property type="term" value="P:mRNA processing"/>
    <property type="evidence" value="ECO:0007669"/>
    <property type="project" value="UniProtKB-KW"/>
</dbReference>
<evidence type="ECO:0000256" key="6">
    <source>
        <dbReference type="ARBA" id="ARBA00023242"/>
    </source>
</evidence>
<keyword evidence="5" id="KW-0508">mRNA splicing</keyword>
<sequence length="253" mass="28670">MSLIYDRNSGDNSENNWDDTLLIKAWDAAVPHVKLELERQQNEENGRSSKDDTKKHFRRDKKWRVNDHCTALYSEDGLLYEAEISYIDEVAGTCIVKFVGYENEEEVSLKSLMRSGGTRARDRQLKDSEEEKRALAVAEDDESDSSSMQTEPTERPSTPTASSRAERSRQQEPAFMEANGNSASFQEYYHQVSGQVPPPLPPPLALLNTEGLAGDEADAMSAMVMSWYMAGYHTGYYVSLRRSRNQAEPKEKQ</sequence>
<name>A0AA88KU10_ARTSF</name>
<feature type="region of interest" description="Disordered" evidence="8">
    <location>
        <begin position="113"/>
        <end position="172"/>
    </location>
</feature>
<dbReference type="GO" id="GO:0030018">
    <property type="term" value="C:Z disc"/>
    <property type="evidence" value="ECO:0007669"/>
    <property type="project" value="UniProtKB-SubCell"/>
</dbReference>
<comment type="similarity">
    <text evidence="3">Belongs to the SMN family.</text>
</comment>
<feature type="region of interest" description="Disordered" evidence="8">
    <location>
        <begin position="38"/>
        <end position="57"/>
    </location>
</feature>
<dbReference type="Pfam" id="PF06003">
    <property type="entry name" value="SMN_Tudor"/>
    <property type="match status" value="1"/>
</dbReference>
<dbReference type="InterPro" id="IPR002999">
    <property type="entry name" value="Tudor"/>
</dbReference>
<dbReference type="GO" id="GO:0003723">
    <property type="term" value="F:RNA binding"/>
    <property type="evidence" value="ECO:0007669"/>
    <property type="project" value="InterPro"/>
</dbReference>
<evidence type="ECO:0000256" key="3">
    <source>
        <dbReference type="ARBA" id="ARBA00005371"/>
    </source>
</evidence>
<dbReference type="Pfam" id="PF20636">
    <property type="entry name" value="SMN_G2-BD"/>
    <property type="match status" value="1"/>
</dbReference>
<dbReference type="SUPFAM" id="SSF63748">
    <property type="entry name" value="Tudor/PWWP/MBT"/>
    <property type="match status" value="1"/>
</dbReference>
<dbReference type="GO" id="GO:0097504">
    <property type="term" value="C:Gemini of Cajal bodies"/>
    <property type="evidence" value="ECO:0007669"/>
    <property type="project" value="UniProtKB-SubCell"/>
</dbReference>
<accession>A0AA88KU10</accession>
<proteinExistence type="inferred from homology"/>
<dbReference type="InterPro" id="IPR049481">
    <property type="entry name" value="SMN_G2-BD"/>
</dbReference>
<dbReference type="GO" id="GO:0015030">
    <property type="term" value="C:Cajal body"/>
    <property type="evidence" value="ECO:0007669"/>
    <property type="project" value="UniProtKB-SubCell"/>
</dbReference>
<reference evidence="10" key="1">
    <citation type="submission" date="2023-07" db="EMBL/GenBank/DDBJ databases">
        <title>Chromosome-level genome assembly of Artemia franciscana.</title>
        <authorList>
            <person name="Jo E."/>
        </authorList>
    </citation>
    <scope>NUCLEOTIDE SEQUENCE</scope>
    <source>
        <tissue evidence="10">Whole body</tissue>
    </source>
</reference>
<evidence type="ECO:0000259" key="9">
    <source>
        <dbReference type="PROSITE" id="PS50304"/>
    </source>
</evidence>
<dbReference type="InterPro" id="IPR010304">
    <property type="entry name" value="SMN_Tudor"/>
</dbReference>
<evidence type="ECO:0000256" key="2">
    <source>
        <dbReference type="ARBA" id="ARBA00004408"/>
    </source>
</evidence>
<dbReference type="Proteomes" id="UP001187531">
    <property type="component" value="Unassembled WGS sequence"/>
</dbReference>
<dbReference type="PANTHER" id="PTHR39267">
    <property type="entry name" value="SURVIVAL MOTOR NEURON-LIKE PROTEIN 1"/>
    <property type="match status" value="1"/>
</dbReference>
<dbReference type="PROSITE" id="PS50304">
    <property type="entry name" value="TUDOR"/>
    <property type="match status" value="1"/>
</dbReference>
<dbReference type="GO" id="GO:0008380">
    <property type="term" value="P:RNA splicing"/>
    <property type="evidence" value="ECO:0007669"/>
    <property type="project" value="UniProtKB-KW"/>
</dbReference>
<dbReference type="CDD" id="cd22852">
    <property type="entry name" value="SMN_C"/>
    <property type="match status" value="1"/>
</dbReference>
<feature type="compositionally biased region" description="Basic and acidic residues" evidence="8">
    <location>
        <begin position="38"/>
        <end position="54"/>
    </location>
</feature>
<evidence type="ECO:0000256" key="5">
    <source>
        <dbReference type="ARBA" id="ARBA00023187"/>
    </source>
</evidence>
<dbReference type="PANTHER" id="PTHR39267:SF1">
    <property type="entry name" value="SURVIVAL MOTOR NEURON PROTEIN"/>
    <property type="match status" value="1"/>
</dbReference>
<dbReference type="AlphaFoldDB" id="A0AA88KU10"/>
<evidence type="ECO:0000256" key="4">
    <source>
        <dbReference type="ARBA" id="ARBA00022664"/>
    </source>
</evidence>
<dbReference type="Gene3D" id="2.30.30.140">
    <property type="match status" value="1"/>
</dbReference>
<evidence type="ECO:0000256" key="8">
    <source>
        <dbReference type="SAM" id="MobiDB-lite"/>
    </source>
</evidence>
<protein>
    <recommendedName>
        <fullName evidence="9">Tudor domain-containing protein</fullName>
    </recommendedName>
</protein>
<dbReference type="InterPro" id="IPR047313">
    <property type="entry name" value="SMN_C"/>
</dbReference>
<dbReference type="InterPro" id="IPR040424">
    <property type="entry name" value="Smn1"/>
</dbReference>
<feature type="domain" description="Tudor" evidence="9">
    <location>
        <begin position="62"/>
        <end position="122"/>
    </location>
</feature>
<dbReference type="SMART" id="SM00333">
    <property type="entry name" value="TUDOR"/>
    <property type="match status" value="1"/>
</dbReference>
<evidence type="ECO:0000313" key="11">
    <source>
        <dbReference type="Proteomes" id="UP001187531"/>
    </source>
</evidence>
<dbReference type="Pfam" id="PF20635">
    <property type="entry name" value="SMN_YG-box"/>
    <property type="match status" value="1"/>
</dbReference>
<feature type="compositionally biased region" description="Polar residues" evidence="8">
    <location>
        <begin position="148"/>
        <end position="163"/>
    </location>
</feature>
<keyword evidence="4" id="KW-0507">mRNA processing</keyword>
<evidence type="ECO:0000256" key="1">
    <source>
        <dbReference type="ARBA" id="ARBA00004216"/>
    </source>
</evidence>
<feature type="compositionally biased region" description="Basic and acidic residues" evidence="8">
    <location>
        <begin position="119"/>
        <end position="134"/>
    </location>
</feature>
<keyword evidence="6" id="KW-0539">Nucleus</keyword>
<dbReference type="EMBL" id="JAVRJZ010000019">
    <property type="protein sequence ID" value="KAK2706888.1"/>
    <property type="molecule type" value="Genomic_DNA"/>
</dbReference>
<comment type="caution">
    <text evidence="10">The sequence shown here is derived from an EMBL/GenBank/DDBJ whole genome shotgun (WGS) entry which is preliminary data.</text>
</comment>
<evidence type="ECO:0000313" key="10">
    <source>
        <dbReference type="EMBL" id="KAK2706888.1"/>
    </source>
</evidence>
<evidence type="ECO:0000256" key="7">
    <source>
        <dbReference type="ARBA" id="ARBA00034695"/>
    </source>
</evidence>
<gene>
    <name evidence="10" type="ORF">QYM36_014803</name>
</gene>
<dbReference type="Gene3D" id="3.40.190.10">
    <property type="entry name" value="Periplasmic binding protein-like II"/>
    <property type="match status" value="1"/>
</dbReference>